<sequence length="204" mass="23813">MKKIEKSETWRTLYPQKQEELISTPNKRPFDNKWHKSQIGDMLGDKEPPVESLMKTPIKTTKTNLISKENPLSNSMYLPKSEKLKKPNKNNIISIENPLNYTFQPAKSERVIKTFVTKSKIAYLPGSIDEPTPPRHIKTVNSQSYFDFLPGCYYPKKLPERKPMAMPRNIKNKCTEFDEPKVSMKKLRANKLHNHFSISEQYDI</sequence>
<organism evidence="2 3">
    <name type="scientific">Stentor coeruleus</name>
    <dbReference type="NCBI Taxonomy" id="5963"/>
    <lineage>
        <taxon>Eukaryota</taxon>
        <taxon>Sar</taxon>
        <taxon>Alveolata</taxon>
        <taxon>Ciliophora</taxon>
        <taxon>Postciliodesmatophora</taxon>
        <taxon>Heterotrichea</taxon>
        <taxon>Heterotrichida</taxon>
        <taxon>Stentoridae</taxon>
        <taxon>Stentor</taxon>
    </lineage>
</organism>
<keyword evidence="3" id="KW-1185">Reference proteome</keyword>
<dbReference type="AlphaFoldDB" id="A0A1R2B8L0"/>
<gene>
    <name evidence="2" type="ORF">SteCoe_28266</name>
</gene>
<evidence type="ECO:0000256" key="1">
    <source>
        <dbReference type="SAM" id="MobiDB-lite"/>
    </source>
</evidence>
<reference evidence="2 3" key="1">
    <citation type="submission" date="2016-11" db="EMBL/GenBank/DDBJ databases">
        <title>The macronuclear genome of Stentor coeruleus: a giant cell with tiny introns.</title>
        <authorList>
            <person name="Slabodnick M."/>
            <person name="Ruby J.G."/>
            <person name="Reiff S.B."/>
            <person name="Swart E.C."/>
            <person name="Gosai S."/>
            <person name="Prabakaran S."/>
            <person name="Witkowska E."/>
            <person name="Larue G.E."/>
            <person name="Fisher S."/>
            <person name="Freeman R.M."/>
            <person name="Gunawardena J."/>
            <person name="Chu W."/>
            <person name="Stover N.A."/>
            <person name="Gregory B.D."/>
            <person name="Nowacki M."/>
            <person name="Derisi J."/>
            <person name="Roy S.W."/>
            <person name="Marshall W.F."/>
            <person name="Sood P."/>
        </authorList>
    </citation>
    <scope>NUCLEOTIDE SEQUENCE [LARGE SCALE GENOMIC DNA]</scope>
    <source>
        <strain evidence="2">WM001</strain>
    </source>
</reference>
<dbReference type="EMBL" id="MPUH01000845">
    <property type="protein sequence ID" value="OMJ73121.1"/>
    <property type="molecule type" value="Genomic_DNA"/>
</dbReference>
<protein>
    <submittedName>
        <fullName evidence="2">Uncharacterized protein</fullName>
    </submittedName>
</protein>
<evidence type="ECO:0000313" key="2">
    <source>
        <dbReference type="EMBL" id="OMJ73121.1"/>
    </source>
</evidence>
<name>A0A1R2B8L0_9CILI</name>
<comment type="caution">
    <text evidence="2">The sequence shown here is derived from an EMBL/GenBank/DDBJ whole genome shotgun (WGS) entry which is preliminary data.</text>
</comment>
<accession>A0A1R2B8L0</accession>
<feature type="region of interest" description="Disordered" evidence="1">
    <location>
        <begin position="20"/>
        <end position="50"/>
    </location>
</feature>
<dbReference type="Proteomes" id="UP000187209">
    <property type="component" value="Unassembled WGS sequence"/>
</dbReference>
<proteinExistence type="predicted"/>
<evidence type="ECO:0000313" key="3">
    <source>
        <dbReference type="Proteomes" id="UP000187209"/>
    </source>
</evidence>